<evidence type="ECO:0000313" key="2">
    <source>
        <dbReference type="Proteomes" id="UP001165063"/>
    </source>
</evidence>
<evidence type="ECO:0000313" key="1">
    <source>
        <dbReference type="EMBL" id="GMG21182.1"/>
    </source>
</evidence>
<sequence>MLVEILNFHVCASLFCRNVAAQSFIYAVTSLLLQVQLASTLTSDRSILFQYDQNGGKSLSATGHHRINTVGGGVIKLSDDLHDDQLEIKCQLAPSIACQDGTPFTIISTANLPLKFMIDQTNPNDKPHLLTSSGNRISLVKSPNGLYYIHSHHLIHPSPNIPNLIKYISYTPKPTVAS</sequence>
<dbReference type="EMBL" id="BSXU01000582">
    <property type="protein sequence ID" value="GMG21182.1"/>
    <property type="molecule type" value="Genomic_DNA"/>
</dbReference>
<proteinExistence type="predicted"/>
<organism evidence="1 2">
    <name type="scientific">Ambrosiozyma monospora</name>
    <name type="common">Yeast</name>
    <name type="synonym">Endomycopsis monosporus</name>
    <dbReference type="NCBI Taxonomy" id="43982"/>
    <lineage>
        <taxon>Eukaryota</taxon>
        <taxon>Fungi</taxon>
        <taxon>Dikarya</taxon>
        <taxon>Ascomycota</taxon>
        <taxon>Saccharomycotina</taxon>
        <taxon>Pichiomycetes</taxon>
        <taxon>Pichiales</taxon>
        <taxon>Pichiaceae</taxon>
        <taxon>Ambrosiozyma</taxon>
    </lineage>
</organism>
<protein>
    <submittedName>
        <fullName evidence="1">Unnamed protein product</fullName>
    </submittedName>
</protein>
<keyword evidence="2" id="KW-1185">Reference proteome</keyword>
<dbReference type="Proteomes" id="UP001165063">
    <property type="component" value="Unassembled WGS sequence"/>
</dbReference>
<dbReference type="AlphaFoldDB" id="A0A9W6YU66"/>
<name>A0A9W6YU66_AMBMO</name>
<accession>A0A9W6YU66</accession>
<gene>
    <name evidence="1" type="ORF">Amon01_000179600</name>
</gene>
<comment type="caution">
    <text evidence="1">The sequence shown here is derived from an EMBL/GenBank/DDBJ whole genome shotgun (WGS) entry which is preliminary data.</text>
</comment>
<reference evidence="1" key="1">
    <citation type="submission" date="2023-04" db="EMBL/GenBank/DDBJ databases">
        <title>Ambrosiozyma monospora NBRC 1965.</title>
        <authorList>
            <person name="Ichikawa N."/>
            <person name="Sato H."/>
            <person name="Tonouchi N."/>
        </authorList>
    </citation>
    <scope>NUCLEOTIDE SEQUENCE</scope>
    <source>
        <strain evidence="1">NBRC 1965</strain>
    </source>
</reference>